<proteinExistence type="inferred from homology"/>
<dbReference type="STRING" id="559515.M4BX11"/>
<keyword evidence="18" id="KW-1185">Reference proteome</keyword>
<dbReference type="InterPro" id="IPR037069">
    <property type="entry name" value="AcylCoA_DH/ox_N_sf"/>
</dbReference>
<dbReference type="FunFam" id="1.20.140.10:FF:000002">
    <property type="entry name" value="Acyl-CoA dehydrogenase short/branched chain"/>
    <property type="match status" value="1"/>
</dbReference>
<dbReference type="OMA" id="DAMFSYC"/>
<dbReference type="InterPro" id="IPR009075">
    <property type="entry name" value="AcylCo_DH/oxidase_C"/>
</dbReference>
<evidence type="ECO:0000256" key="1">
    <source>
        <dbReference type="ARBA" id="ARBA00001974"/>
    </source>
</evidence>
<dbReference type="SUPFAM" id="SSF56645">
    <property type="entry name" value="Acyl-CoA dehydrogenase NM domain-like"/>
    <property type="match status" value="1"/>
</dbReference>
<evidence type="ECO:0000256" key="12">
    <source>
        <dbReference type="ARBA" id="ARBA00048235"/>
    </source>
</evidence>
<evidence type="ECO:0000256" key="10">
    <source>
        <dbReference type="ARBA" id="ARBA00037895"/>
    </source>
</evidence>
<evidence type="ECO:0000256" key="13">
    <source>
        <dbReference type="RuleBase" id="RU362125"/>
    </source>
</evidence>
<dbReference type="InterPro" id="IPR036250">
    <property type="entry name" value="AcylCo_DH-like_C"/>
</dbReference>
<comment type="cofactor">
    <cofactor evidence="1 13">
        <name>FAD</name>
        <dbReference type="ChEBI" id="CHEBI:57692"/>
    </cofactor>
</comment>
<dbReference type="InterPro" id="IPR046373">
    <property type="entry name" value="Acyl-CoA_Oxase/DH_mid-dom_sf"/>
</dbReference>
<dbReference type="FunFam" id="1.10.540.10:FF:000026">
    <property type="entry name" value="Acyl-CoA dehydrogenase medium chain"/>
    <property type="match status" value="1"/>
</dbReference>
<evidence type="ECO:0000256" key="3">
    <source>
        <dbReference type="ARBA" id="ARBA00009347"/>
    </source>
</evidence>
<keyword evidence="7" id="KW-0276">Fatty acid metabolism</keyword>
<dbReference type="Gene3D" id="1.10.540.10">
    <property type="entry name" value="Acyl-CoA dehydrogenase/oxidase, N-terminal domain"/>
    <property type="match status" value="1"/>
</dbReference>
<feature type="domain" description="Acyl-CoA dehydrogenase/oxidase N-terminal" evidence="16">
    <location>
        <begin position="38"/>
        <end position="147"/>
    </location>
</feature>
<dbReference type="Gene3D" id="2.40.110.10">
    <property type="entry name" value="Butyryl-CoA Dehydrogenase, subunit A, domain 2"/>
    <property type="match status" value="1"/>
</dbReference>
<keyword evidence="6 13" id="KW-0274">FAD</keyword>
<comment type="pathway">
    <text evidence="10">Amino-acid degradation; L-isoleucine degradation.</text>
</comment>
<dbReference type="Proteomes" id="UP000011713">
    <property type="component" value="Unassembled WGS sequence"/>
</dbReference>
<dbReference type="HOGENOM" id="CLU_018204_0_0_1"/>
<dbReference type="InParanoid" id="M4BX11"/>
<feature type="domain" description="Acyl-CoA dehydrogenase/oxidase C-terminal" evidence="14">
    <location>
        <begin position="254"/>
        <end position="400"/>
    </location>
</feature>
<dbReference type="InterPro" id="IPR006091">
    <property type="entry name" value="Acyl-CoA_Oxase/DH_mid-dom"/>
</dbReference>
<sequence length="409" mass="44834">MLMFATRCGVARALIRRQLANLPRRRLTSSLAPLTQLSEEETMFKETVAKFAANVVAPHVRAMDLAGEMDHSITRALFEHGLLSVEIPADFGGSEASFMSLCLTIEELSKVDPVVGLLVDLQNTVVNNVFLMHGTEAQKEKYLPRLSTDMAGSGSDAFALKTKAEVSADGSYYSITGQKMWISNAEYSGVYLVFANVNLSEGYKGITCFIVDRDMEGLEIGKPEEKLGIRASSTCPVTLVDVKVPKEHILGELGKGYKIAISTLNEGRIGIASQMLGLAQGVYDQTLPYLFERHQFGTAIGEFQAMQHQYAEAALDIETARLLVYNAARLKDAGLPFVKQAAMAKLHASRVAEKTASKCIEMLGGIGFSKYLLAEKFYRDAKIGSIYEGTSNMQLTTIAKLVAEEFRKR</sequence>
<feature type="domain" description="Acyl-CoA oxidase/dehydrogenase middle" evidence="15">
    <location>
        <begin position="152"/>
        <end position="242"/>
    </location>
</feature>
<evidence type="ECO:0000256" key="4">
    <source>
        <dbReference type="ARBA" id="ARBA00011881"/>
    </source>
</evidence>
<dbReference type="EMBL" id="JH598013">
    <property type="status" value="NOT_ANNOTATED_CDS"/>
    <property type="molecule type" value="Genomic_DNA"/>
</dbReference>
<evidence type="ECO:0000256" key="2">
    <source>
        <dbReference type="ARBA" id="ARBA00005198"/>
    </source>
</evidence>
<protein>
    <recommendedName>
        <fullName evidence="11">short-chain 2-methylacyl-CoA dehydrogenase</fullName>
        <ecNumber evidence="11">1.3.8.5</ecNumber>
    </recommendedName>
</protein>
<dbReference type="Pfam" id="PF02770">
    <property type="entry name" value="Acyl-CoA_dh_M"/>
    <property type="match status" value="1"/>
</dbReference>
<name>M4BX11_HYAAE</name>
<evidence type="ECO:0000256" key="8">
    <source>
        <dbReference type="ARBA" id="ARBA00023002"/>
    </source>
</evidence>
<dbReference type="EC" id="1.3.8.5" evidence="11"/>
<keyword evidence="8 13" id="KW-0560">Oxidoreductase</keyword>
<dbReference type="GO" id="GO:0006631">
    <property type="term" value="P:fatty acid metabolic process"/>
    <property type="evidence" value="ECO:0007669"/>
    <property type="project" value="UniProtKB-KW"/>
</dbReference>
<keyword evidence="5 13" id="KW-0285">Flavoprotein</keyword>
<comment type="pathway">
    <text evidence="2">Lipid metabolism; mitochondrial fatty acid beta-oxidation.</text>
</comment>
<comment type="subunit">
    <text evidence="4">Homotetramer.</text>
</comment>
<comment type="similarity">
    <text evidence="3 13">Belongs to the acyl-CoA dehydrogenase family.</text>
</comment>
<evidence type="ECO:0000256" key="6">
    <source>
        <dbReference type="ARBA" id="ARBA00022827"/>
    </source>
</evidence>
<dbReference type="EnsemblProtists" id="HpaT811062">
    <property type="protein sequence ID" value="HpaP811062"/>
    <property type="gene ID" value="HpaG811062"/>
</dbReference>
<organism evidence="17 18">
    <name type="scientific">Hyaloperonospora arabidopsidis (strain Emoy2)</name>
    <name type="common">Downy mildew agent</name>
    <name type="synonym">Peronospora arabidopsidis</name>
    <dbReference type="NCBI Taxonomy" id="559515"/>
    <lineage>
        <taxon>Eukaryota</taxon>
        <taxon>Sar</taxon>
        <taxon>Stramenopiles</taxon>
        <taxon>Oomycota</taxon>
        <taxon>Peronosporomycetes</taxon>
        <taxon>Peronosporales</taxon>
        <taxon>Peronosporaceae</taxon>
        <taxon>Hyaloperonospora</taxon>
    </lineage>
</organism>
<evidence type="ECO:0000256" key="9">
    <source>
        <dbReference type="ARBA" id="ARBA00023098"/>
    </source>
</evidence>
<dbReference type="PANTHER" id="PTHR43884:SF1">
    <property type="entry name" value="SHORT_BRANCHED CHAIN SPECIFIC ACYL-COA DEHYDROGENASE, MITOCHONDRIAL"/>
    <property type="match status" value="1"/>
</dbReference>
<comment type="catalytic activity">
    <reaction evidence="12">
        <text>2-methylbutanoyl-CoA + oxidized [electron-transfer flavoprotein] + H(+) = (2E)-2-methylbut-2-enoyl-CoA + reduced [electron-transfer flavoprotein]</text>
        <dbReference type="Rhea" id="RHEA:43780"/>
        <dbReference type="Rhea" id="RHEA-COMP:10685"/>
        <dbReference type="Rhea" id="RHEA-COMP:10686"/>
        <dbReference type="ChEBI" id="CHEBI:15378"/>
        <dbReference type="ChEBI" id="CHEBI:57336"/>
        <dbReference type="ChEBI" id="CHEBI:57337"/>
        <dbReference type="ChEBI" id="CHEBI:57692"/>
        <dbReference type="ChEBI" id="CHEBI:58307"/>
        <dbReference type="EC" id="1.3.8.5"/>
    </reaction>
    <physiologicalReaction direction="left-to-right" evidence="12">
        <dbReference type="Rhea" id="RHEA:43781"/>
    </physiologicalReaction>
</comment>
<dbReference type="Pfam" id="PF02771">
    <property type="entry name" value="Acyl-CoA_dh_N"/>
    <property type="match status" value="1"/>
</dbReference>
<dbReference type="VEuPathDB" id="FungiDB:HpaG811062"/>
<reference evidence="18" key="1">
    <citation type="journal article" date="2010" name="Science">
        <title>Signatures of adaptation to obligate biotrophy in the Hyaloperonospora arabidopsidis genome.</title>
        <authorList>
            <person name="Baxter L."/>
            <person name="Tripathy S."/>
            <person name="Ishaque N."/>
            <person name="Boot N."/>
            <person name="Cabral A."/>
            <person name="Kemen E."/>
            <person name="Thines M."/>
            <person name="Ah-Fong A."/>
            <person name="Anderson R."/>
            <person name="Badejoko W."/>
            <person name="Bittner-Eddy P."/>
            <person name="Boore J.L."/>
            <person name="Chibucos M.C."/>
            <person name="Coates M."/>
            <person name="Dehal P."/>
            <person name="Delehaunty K."/>
            <person name="Dong S."/>
            <person name="Downton P."/>
            <person name="Dumas B."/>
            <person name="Fabro G."/>
            <person name="Fronick C."/>
            <person name="Fuerstenberg S.I."/>
            <person name="Fulton L."/>
            <person name="Gaulin E."/>
            <person name="Govers F."/>
            <person name="Hughes L."/>
            <person name="Humphray S."/>
            <person name="Jiang R.H."/>
            <person name="Judelson H."/>
            <person name="Kamoun S."/>
            <person name="Kyung K."/>
            <person name="Meijer H."/>
            <person name="Minx P."/>
            <person name="Morris P."/>
            <person name="Nelson J."/>
            <person name="Phuntumart V."/>
            <person name="Qutob D."/>
            <person name="Rehmany A."/>
            <person name="Rougon-Cardoso A."/>
            <person name="Ryden P."/>
            <person name="Torto-Alalibo T."/>
            <person name="Studholme D."/>
            <person name="Wang Y."/>
            <person name="Win J."/>
            <person name="Wood J."/>
            <person name="Clifton S.W."/>
            <person name="Rogers J."/>
            <person name="Van den Ackerveken G."/>
            <person name="Jones J.D."/>
            <person name="McDowell J.M."/>
            <person name="Beynon J."/>
            <person name="Tyler B.M."/>
        </authorList>
    </citation>
    <scope>NUCLEOTIDE SEQUENCE [LARGE SCALE GENOMIC DNA]</scope>
    <source>
        <strain evidence="18">Emoy2</strain>
    </source>
</reference>
<dbReference type="GO" id="GO:0005739">
    <property type="term" value="C:mitochondrion"/>
    <property type="evidence" value="ECO:0007669"/>
    <property type="project" value="TreeGrafter"/>
</dbReference>
<dbReference type="InterPro" id="IPR013786">
    <property type="entry name" value="AcylCoA_DH/ox_N"/>
</dbReference>
<evidence type="ECO:0000256" key="7">
    <source>
        <dbReference type="ARBA" id="ARBA00022832"/>
    </source>
</evidence>
<dbReference type="Pfam" id="PF00441">
    <property type="entry name" value="Acyl-CoA_dh_1"/>
    <property type="match status" value="1"/>
</dbReference>
<evidence type="ECO:0000256" key="5">
    <source>
        <dbReference type="ARBA" id="ARBA00022630"/>
    </source>
</evidence>
<accession>M4BX11</accession>
<evidence type="ECO:0000313" key="18">
    <source>
        <dbReference type="Proteomes" id="UP000011713"/>
    </source>
</evidence>
<evidence type="ECO:0000256" key="11">
    <source>
        <dbReference type="ARBA" id="ARBA00039036"/>
    </source>
</evidence>
<evidence type="ECO:0000259" key="14">
    <source>
        <dbReference type="Pfam" id="PF00441"/>
    </source>
</evidence>
<evidence type="ECO:0000313" key="17">
    <source>
        <dbReference type="EnsemblProtists" id="HpaP811062"/>
    </source>
</evidence>
<dbReference type="AlphaFoldDB" id="M4BX11"/>
<dbReference type="PANTHER" id="PTHR43884">
    <property type="entry name" value="ACYL-COA DEHYDROGENASE"/>
    <property type="match status" value="1"/>
</dbReference>
<dbReference type="InterPro" id="IPR009100">
    <property type="entry name" value="AcylCoA_DH/oxidase_NM_dom_sf"/>
</dbReference>
<dbReference type="eggNOG" id="KOG0139">
    <property type="taxonomic scope" value="Eukaryota"/>
</dbReference>
<dbReference type="SUPFAM" id="SSF47203">
    <property type="entry name" value="Acyl-CoA dehydrogenase C-terminal domain-like"/>
    <property type="match status" value="1"/>
</dbReference>
<dbReference type="Gene3D" id="1.20.140.10">
    <property type="entry name" value="Butyryl-CoA Dehydrogenase, subunit A, domain 3"/>
    <property type="match status" value="1"/>
</dbReference>
<dbReference type="FunFam" id="2.40.110.10:FF:000001">
    <property type="entry name" value="Acyl-CoA dehydrogenase, mitochondrial"/>
    <property type="match status" value="1"/>
</dbReference>
<dbReference type="GO" id="GO:0003853">
    <property type="term" value="F:short-chain 2-methyl fatty acyl-CoA dehydrogenase activity"/>
    <property type="evidence" value="ECO:0007669"/>
    <property type="project" value="UniProtKB-EC"/>
</dbReference>
<dbReference type="GO" id="GO:0050660">
    <property type="term" value="F:flavin adenine dinucleotide binding"/>
    <property type="evidence" value="ECO:0007669"/>
    <property type="project" value="InterPro"/>
</dbReference>
<evidence type="ECO:0000259" key="16">
    <source>
        <dbReference type="Pfam" id="PF02771"/>
    </source>
</evidence>
<evidence type="ECO:0000259" key="15">
    <source>
        <dbReference type="Pfam" id="PF02770"/>
    </source>
</evidence>
<keyword evidence="9" id="KW-0443">Lipid metabolism</keyword>
<reference evidence="17" key="2">
    <citation type="submission" date="2015-06" db="UniProtKB">
        <authorList>
            <consortium name="EnsemblProtists"/>
        </authorList>
    </citation>
    <scope>IDENTIFICATION</scope>
    <source>
        <strain evidence="17">Emoy2</strain>
    </source>
</reference>
<dbReference type="PIRSF" id="PIRSF016578">
    <property type="entry name" value="HsaA"/>
    <property type="match status" value="1"/>
</dbReference>